<comment type="similarity">
    <text evidence="1 5">Belongs to the type-B carboxylesterase/lipase family.</text>
</comment>
<reference evidence="8" key="1">
    <citation type="submission" date="2020-01" db="EMBL/GenBank/DDBJ databases">
        <title>Draft genome sequence of the Termite Coptotermes fromosanus.</title>
        <authorList>
            <person name="Itakura S."/>
            <person name="Yosikawa Y."/>
            <person name="Umezawa K."/>
        </authorList>
    </citation>
    <scope>NUCLEOTIDE SEQUENCE [LARGE SCALE GENOMIC DNA]</scope>
</reference>
<dbReference type="Proteomes" id="UP000502823">
    <property type="component" value="Unassembled WGS sequence"/>
</dbReference>
<dbReference type="Gene3D" id="3.40.50.1820">
    <property type="entry name" value="alpha/beta hydrolase"/>
    <property type="match status" value="1"/>
</dbReference>
<evidence type="ECO:0000259" key="6">
    <source>
        <dbReference type="Pfam" id="PF00135"/>
    </source>
</evidence>
<dbReference type="OrthoDB" id="6846267at2759"/>
<keyword evidence="3 5" id="KW-0378">Hydrolase</keyword>
<evidence type="ECO:0000256" key="1">
    <source>
        <dbReference type="ARBA" id="ARBA00005964"/>
    </source>
</evidence>
<feature type="domain" description="Carboxylesterase type B" evidence="6">
    <location>
        <begin position="4"/>
        <end position="169"/>
    </location>
</feature>
<dbReference type="InterPro" id="IPR050309">
    <property type="entry name" value="Type-B_Carboxylest/Lipase"/>
</dbReference>
<gene>
    <name evidence="7" type="ORF">Cfor_11485</name>
</gene>
<dbReference type="AlphaFoldDB" id="A0A6L2PQV7"/>
<dbReference type="PANTHER" id="PTHR11559">
    <property type="entry name" value="CARBOXYLESTERASE"/>
    <property type="match status" value="1"/>
</dbReference>
<keyword evidence="8" id="KW-1185">Reference proteome</keyword>
<name>A0A6L2PQV7_COPFO</name>
<evidence type="ECO:0000313" key="7">
    <source>
        <dbReference type="EMBL" id="GFG33562.1"/>
    </source>
</evidence>
<dbReference type="EC" id="3.1.1.-" evidence="5"/>
<dbReference type="GO" id="GO:0052689">
    <property type="term" value="F:carboxylic ester hydrolase activity"/>
    <property type="evidence" value="ECO:0007669"/>
    <property type="project" value="UniProtKB-KW"/>
</dbReference>
<evidence type="ECO:0000256" key="5">
    <source>
        <dbReference type="RuleBase" id="RU361235"/>
    </source>
</evidence>
<dbReference type="Pfam" id="PF00135">
    <property type="entry name" value="COesterase"/>
    <property type="match status" value="1"/>
</dbReference>
<organism evidence="7 8">
    <name type="scientific">Coptotermes formosanus</name>
    <name type="common">Formosan subterranean termite</name>
    <dbReference type="NCBI Taxonomy" id="36987"/>
    <lineage>
        <taxon>Eukaryota</taxon>
        <taxon>Metazoa</taxon>
        <taxon>Ecdysozoa</taxon>
        <taxon>Arthropoda</taxon>
        <taxon>Hexapoda</taxon>
        <taxon>Insecta</taxon>
        <taxon>Pterygota</taxon>
        <taxon>Neoptera</taxon>
        <taxon>Polyneoptera</taxon>
        <taxon>Dictyoptera</taxon>
        <taxon>Blattodea</taxon>
        <taxon>Blattoidea</taxon>
        <taxon>Termitoidae</taxon>
        <taxon>Rhinotermitidae</taxon>
        <taxon>Coptotermes</taxon>
    </lineage>
</organism>
<keyword evidence="2" id="KW-0719">Serine esterase</keyword>
<dbReference type="EMBL" id="BLKM01005162">
    <property type="protein sequence ID" value="GFG33562.1"/>
    <property type="molecule type" value="Genomic_DNA"/>
</dbReference>
<protein>
    <recommendedName>
        <fullName evidence="5">Carboxylic ester hydrolase</fullName>
        <ecNumber evidence="5">3.1.1.-</ecNumber>
    </recommendedName>
</protein>
<evidence type="ECO:0000256" key="4">
    <source>
        <dbReference type="ARBA" id="ARBA00023180"/>
    </source>
</evidence>
<comment type="caution">
    <text evidence="7">The sequence shown here is derived from an EMBL/GenBank/DDBJ whole genome shotgun (WGS) entry which is preliminary data.</text>
</comment>
<evidence type="ECO:0000313" key="8">
    <source>
        <dbReference type="Proteomes" id="UP000502823"/>
    </source>
</evidence>
<dbReference type="InterPro" id="IPR019819">
    <property type="entry name" value="Carboxylesterase_B_CS"/>
</dbReference>
<dbReference type="InParanoid" id="A0A6L2PQV7"/>
<dbReference type="InterPro" id="IPR019826">
    <property type="entry name" value="Carboxylesterase_B_AS"/>
</dbReference>
<proteinExistence type="inferred from homology"/>
<dbReference type="InterPro" id="IPR002018">
    <property type="entry name" value="CarbesteraseB"/>
</dbReference>
<accession>A0A6L2PQV7</accession>
<dbReference type="SUPFAM" id="SSF53474">
    <property type="entry name" value="alpha/beta-Hydrolases"/>
    <property type="match status" value="1"/>
</dbReference>
<keyword evidence="4" id="KW-0325">Glycoprotein</keyword>
<dbReference type="PROSITE" id="PS00122">
    <property type="entry name" value="CARBOXYLESTERASE_B_1"/>
    <property type="match status" value="1"/>
</dbReference>
<dbReference type="InterPro" id="IPR029058">
    <property type="entry name" value="AB_hydrolase_fold"/>
</dbReference>
<dbReference type="PROSITE" id="PS00941">
    <property type="entry name" value="CARBOXYLESTERASE_B_2"/>
    <property type="match status" value="1"/>
</dbReference>
<evidence type="ECO:0000256" key="2">
    <source>
        <dbReference type="ARBA" id="ARBA00022487"/>
    </source>
</evidence>
<sequence>MSVQEPLPPKPWTGVWNASLPGSMCLQYNRLTPLVDDEDPITGEEDCLFINVYTPKVSTATFTPLLDVIVYIHGGAFTYGWSHLYGPKLLLDRDIVLVTFNYRLGPLGFLTTEDKVVPGNMGLKDQSAALRWIRKNIAAFGGDPDSVTLTGTSAGGVSVHYHYLSPLSR</sequence>
<feature type="non-terminal residue" evidence="7">
    <location>
        <position position="169"/>
    </location>
</feature>
<evidence type="ECO:0000256" key="3">
    <source>
        <dbReference type="ARBA" id="ARBA00022801"/>
    </source>
</evidence>